<feature type="transmembrane region" description="Helical" evidence="10">
    <location>
        <begin position="12"/>
        <end position="32"/>
    </location>
</feature>
<accession>A0ABT8SJD0</accession>
<dbReference type="EC" id="3.4.23.43" evidence="9"/>
<feature type="domain" description="Prepilin type IV endopeptidase peptidase" evidence="11">
    <location>
        <begin position="107"/>
        <end position="214"/>
    </location>
</feature>
<comment type="catalytic activity">
    <reaction evidence="9">
        <text>Typically cleaves a -Gly-|-Phe- bond to release an N-terminal, basic peptide of 5-8 residues from type IV prepilin, and then N-methylates the new N-terminal amino group, the methyl donor being S-adenosyl-L-methionine.</text>
        <dbReference type="EC" id="3.4.23.43"/>
    </reaction>
</comment>
<evidence type="ECO:0000259" key="12">
    <source>
        <dbReference type="Pfam" id="PF06750"/>
    </source>
</evidence>
<feature type="domain" description="Prepilin peptidase A24 N-terminal" evidence="12">
    <location>
        <begin position="15"/>
        <end position="95"/>
    </location>
</feature>
<dbReference type="Pfam" id="PF01478">
    <property type="entry name" value="Peptidase_A24"/>
    <property type="match status" value="1"/>
</dbReference>
<keyword evidence="9" id="KW-0511">Multifunctional enzyme</keyword>
<feature type="transmembrane region" description="Helical" evidence="10">
    <location>
        <begin position="229"/>
        <end position="247"/>
    </location>
</feature>
<dbReference type="InterPro" id="IPR050882">
    <property type="entry name" value="Prepilin_peptidase/N-MTase"/>
</dbReference>
<dbReference type="Pfam" id="PF06750">
    <property type="entry name" value="A24_N_bact"/>
    <property type="match status" value="1"/>
</dbReference>
<keyword evidence="9" id="KW-0489">Methyltransferase</keyword>
<evidence type="ECO:0000259" key="11">
    <source>
        <dbReference type="Pfam" id="PF01478"/>
    </source>
</evidence>
<dbReference type="Gene3D" id="1.20.120.1220">
    <property type="match status" value="1"/>
</dbReference>
<evidence type="ECO:0000256" key="6">
    <source>
        <dbReference type="ARBA" id="ARBA00022989"/>
    </source>
</evidence>
<evidence type="ECO:0000256" key="2">
    <source>
        <dbReference type="ARBA" id="ARBA00005801"/>
    </source>
</evidence>
<evidence type="ECO:0000256" key="5">
    <source>
        <dbReference type="ARBA" id="ARBA00022692"/>
    </source>
</evidence>
<dbReference type="EC" id="2.1.1.-" evidence="9"/>
<keyword evidence="9" id="KW-0645">Protease</keyword>
<keyword evidence="9" id="KW-0378">Hydrolase</keyword>
<protein>
    <recommendedName>
        <fullName evidence="9">Prepilin leader peptidase/N-methyltransferase</fullName>
        <ecNumber evidence="9">2.1.1.-</ecNumber>
        <ecNumber evidence="9">3.4.23.43</ecNumber>
    </recommendedName>
</protein>
<evidence type="ECO:0000313" key="13">
    <source>
        <dbReference type="EMBL" id="MDO1558591.1"/>
    </source>
</evidence>
<reference evidence="13" key="1">
    <citation type="submission" date="2023-07" db="EMBL/GenBank/DDBJ databases">
        <title>Brevundimonas soil sp. nov., isolated from the soil of chemical plant.</title>
        <authorList>
            <person name="Wu N."/>
        </authorList>
    </citation>
    <scope>NUCLEOTIDE SEQUENCE</scope>
    <source>
        <strain evidence="13">XZ-24</strain>
    </source>
</reference>
<keyword evidence="5 9" id="KW-0812">Transmembrane</keyword>
<sequence>MLEGGWVQAAWQGGLGLVVGSFLALASVRLPAGEPIVLARSRCRSCAKALGPHELVPVLSWMIQRGRCRTCAAPIGWRYPVMELSCAGLAAWAALATPGLPGALGALFAWQLLLIAAIDAEHYWLPDRLTLPLAITGLLAAALFEAHQALDRVVGAAAGFLALAGLAWGYRRLRGREGLGGGDPRLLAGIGAWVGWQGLPLTLLLASLAGLSLVLAARLWGRPMAGDDRLPFGAFLALGAWLSWLHATG</sequence>
<dbReference type="PRINTS" id="PR00864">
    <property type="entry name" value="PREPILNPTASE"/>
</dbReference>
<evidence type="ECO:0000256" key="7">
    <source>
        <dbReference type="ARBA" id="ARBA00023136"/>
    </source>
</evidence>
<keyword evidence="9" id="KW-0808">Transferase</keyword>
<dbReference type="EMBL" id="JAUKTR010000001">
    <property type="protein sequence ID" value="MDO1558591.1"/>
    <property type="molecule type" value="Genomic_DNA"/>
</dbReference>
<evidence type="ECO:0000256" key="10">
    <source>
        <dbReference type="SAM" id="Phobius"/>
    </source>
</evidence>
<dbReference type="InterPro" id="IPR010627">
    <property type="entry name" value="Prepilin_pept_A24_N"/>
</dbReference>
<comment type="caution">
    <text evidence="13">The sequence shown here is derived from an EMBL/GenBank/DDBJ whole genome shotgun (WGS) entry which is preliminary data.</text>
</comment>
<dbReference type="Proteomes" id="UP001169063">
    <property type="component" value="Unassembled WGS sequence"/>
</dbReference>
<name>A0ABT8SJD0_9CAUL</name>
<organism evidence="13 14">
    <name type="scientific">Peiella sedimenti</name>
    <dbReference type="NCBI Taxonomy" id="3061083"/>
    <lineage>
        <taxon>Bacteria</taxon>
        <taxon>Pseudomonadati</taxon>
        <taxon>Pseudomonadota</taxon>
        <taxon>Alphaproteobacteria</taxon>
        <taxon>Caulobacterales</taxon>
        <taxon>Caulobacteraceae</taxon>
        <taxon>Peiella</taxon>
    </lineage>
</organism>
<dbReference type="InterPro" id="IPR000045">
    <property type="entry name" value="Prepilin_IV_endopep_pep"/>
</dbReference>
<evidence type="ECO:0000256" key="9">
    <source>
        <dbReference type="RuleBase" id="RU003794"/>
    </source>
</evidence>
<keyword evidence="6 10" id="KW-1133">Transmembrane helix</keyword>
<dbReference type="PANTHER" id="PTHR30487:SF0">
    <property type="entry name" value="PREPILIN LEADER PEPTIDASE_N-METHYLTRANSFERASE-RELATED"/>
    <property type="match status" value="1"/>
</dbReference>
<evidence type="ECO:0000256" key="1">
    <source>
        <dbReference type="ARBA" id="ARBA00004429"/>
    </source>
</evidence>
<feature type="transmembrane region" description="Helical" evidence="10">
    <location>
        <begin position="129"/>
        <end position="146"/>
    </location>
</feature>
<feature type="transmembrane region" description="Helical" evidence="10">
    <location>
        <begin position="89"/>
        <end position="117"/>
    </location>
</feature>
<comment type="function">
    <text evidence="9">Plays an essential role in type IV pili and type II pseudopili formation by proteolytically removing the leader sequence from substrate proteins and subsequently monomethylating the alpha-amino group of the newly exposed N-terminal phenylalanine.</text>
</comment>
<gene>
    <name evidence="13" type="ORF">Q0812_04010</name>
</gene>
<keyword evidence="3" id="KW-1003">Cell membrane</keyword>
<proteinExistence type="inferred from homology"/>
<keyword evidence="7 10" id="KW-0472">Membrane</keyword>
<dbReference type="PANTHER" id="PTHR30487">
    <property type="entry name" value="TYPE 4 PREPILIN-LIKE PROTEINS LEADER PEPTIDE-PROCESSING ENZYME"/>
    <property type="match status" value="1"/>
</dbReference>
<feature type="transmembrane region" description="Helical" evidence="10">
    <location>
        <begin position="153"/>
        <end position="170"/>
    </location>
</feature>
<keyword evidence="14" id="KW-1185">Reference proteome</keyword>
<comment type="similarity">
    <text evidence="2 8">Belongs to the peptidase A24 family.</text>
</comment>
<evidence type="ECO:0000313" key="14">
    <source>
        <dbReference type="Proteomes" id="UP001169063"/>
    </source>
</evidence>
<comment type="subcellular location">
    <subcellularLocation>
        <location evidence="1">Cell inner membrane</location>
        <topology evidence="1">Multi-pass membrane protein</topology>
    </subcellularLocation>
    <subcellularLocation>
        <location evidence="9">Cell membrane</location>
        <topology evidence="9">Multi-pass membrane protein</topology>
    </subcellularLocation>
</comment>
<evidence type="ECO:0000256" key="4">
    <source>
        <dbReference type="ARBA" id="ARBA00022519"/>
    </source>
</evidence>
<evidence type="ECO:0000256" key="3">
    <source>
        <dbReference type="ARBA" id="ARBA00022475"/>
    </source>
</evidence>
<keyword evidence="4" id="KW-0997">Cell inner membrane</keyword>
<evidence type="ECO:0000256" key="8">
    <source>
        <dbReference type="RuleBase" id="RU003793"/>
    </source>
</evidence>
<dbReference type="InterPro" id="IPR014032">
    <property type="entry name" value="Peptidase_A24A_bac"/>
</dbReference>
<feature type="transmembrane region" description="Helical" evidence="10">
    <location>
        <begin position="190"/>
        <end position="217"/>
    </location>
</feature>